<dbReference type="EMBL" id="JBCLSH010000014">
    <property type="protein sequence ID" value="MEY8443669.1"/>
    <property type="molecule type" value="Genomic_DNA"/>
</dbReference>
<evidence type="ECO:0000256" key="1">
    <source>
        <dbReference type="SAM" id="Coils"/>
    </source>
</evidence>
<reference evidence="3 4" key="1">
    <citation type="submission" date="2024-03" db="EMBL/GenBank/DDBJ databases">
        <title>Mouse gut bacterial collection (mGBC) of GemPharmatech.</title>
        <authorList>
            <person name="He Y."/>
            <person name="Dong L."/>
            <person name="Wu D."/>
            <person name="Gao X."/>
            <person name="Lin Z."/>
        </authorList>
    </citation>
    <scope>NUCLEOTIDE SEQUENCE [LARGE SCALE GENOMIC DNA]</scope>
    <source>
        <strain evidence="3 4">61-15</strain>
    </source>
</reference>
<keyword evidence="2" id="KW-0472">Membrane</keyword>
<evidence type="ECO:0000313" key="4">
    <source>
        <dbReference type="Proteomes" id="UP001565283"/>
    </source>
</evidence>
<keyword evidence="1" id="KW-0175">Coiled coil</keyword>
<sequence>MTDIEYSYAVLDILEQLQENIRKRDNLKREARKKQTEEAATMAMLFSLIIPATLLIIFVIIETTDLISVTTFGETLDNPYIVIVGILLLCSSFAVYSYLFVMHSWRQGWIKFGAKRVKKRVYQAMNDQKNEIGLELKNILESGLLMHSRIPDKFLSVRSVTFLIRTQENNPEMTLEKAINKLEQDIKNKDSAHVLLGEDEMPLIERERQNRYLNFLAEIFE</sequence>
<organism evidence="3 4">
    <name type="scientific">Lactococcus ileimucosae</name>
    <dbReference type="NCBI Taxonomy" id="2941329"/>
    <lineage>
        <taxon>Bacteria</taxon>
        <taxon>Bacillati</taxon>
        <taxon>Bacillota</taxon>
        <taxon>Bacilli</taxon>
        <taxon>Lactobacillales</taxon>
        <taxon>Streptococcaceae</taxon>
        <taxon>Lactococcus</taxon>
    </lineage>
</organism>
<gene>
    <name evidence="3" type="ORF">AALA52_05365</name>
</gene>
<name>A0ABV4D3S4_9LACT</name>
<evidence type="ECO:0000313" key="3">
    <source>
        <dbReference type="EMBL" id="MEY8443669.1"/>
    </source>
</evidence>
<protein>
    <submittedName>
        <fullName evidence="3">Uncharacterized protein</fullName>
    </submittedName>
</protein>
<feature type="coiled-coil region" evidence="1">
    <location>
        <begin position="10"/>
        <end position="37"/>
    </location>
</feature>
<dbReference type="RefSeq" id="WP_369948287.1">
    <property type="nucleotide sequence ID" value="NZ_JBCLSH010000014.1"/>
</dbReference>
<feature type="transmembrane region" description="Helical" evidence="2">
    <location>
        <begin position="81"/>
        <end position="101"/>
    </location>
</feature>
<keyword evidence="4" id="KW-1185">Reference proteome</keyword>
<accession>A0ABV4D3S4</accession>
<comment type="caution">
    <text evidence="3">The sequence shown here is derived from an EMBL/GenBank/DDBJ whole genome shotgun (WGS) entry which is preliminary data.</text>
</comment>
<evidence type="ECO:0000256" key="2">
    <source>
        <dbReference type="SAM" id="Phobius"/>
    </source>
</evidence>
<keyword evidence="2" id="KW-0812">Transmembrane</keyword>
<dbReference type="Proteomes" id="UP001565283">
    <property type="component" value="Unassembled WGS sequence"/>
</dbReference>
<keyword evidence="2" id="KW-1133">Transmembrane helix</keyword>
<proteinExistence type="predicted"/>
<feature type="transmembrane region" description="Helical" evidence="2">
    <location>
        <begin position="39"/>
        <end position="61"/>
    </location>
</feature>